<proteinExistence type="inferred from homology"/>
<organism evidence="3 4">
    <name type="scientific">Jiangella alkaliphila</name>
    <dbReference type="NCBI Taxonomy" id="419479"/>
    <lineage>
        <taxon>Bacteria</taxon>
        <taxon>Bacillati</taxon>
        <taxon>Actinomycetota</taxon>
        <taxon>Actinomycetes</taxon>
        <taxon>Jiangellales</taxon>
        <taxon>Jiangellaceae</taxon>
        <taxon>Jiangella</taxon>
    </lineage>
</organism>
<reference evidence="4" key="1">
    <citation type="submission" date="2016-10" db="EMBL/GenBank/DDBJ databases">
        <authorList>
            <person name="Varghese N."/>
            <person name="Submissions S."/>
        </authorList>
    </citation>
    <scope>NUCLEOTIDE SEQUENCE [LARGE SCALE GENOMIC DNA]</scope>
    <source>
        <strain evidence="4">DSM 45079</strain>
    </source>
</reference>
<dbReference type="Proteomes" id="UP000182977">
    <property type="component" value="Chromosome I"/>
</dbReference>
<accession>A0A1H2HG98</accession>
<dbReference type="NCBIfam" id="NF005754">
    <property type="entry name" value="PRK07578.1"/>
    <property type="match status" value="1"/>
</dbReference>
<dbReference type="Gene3D" id="3.40.50.720">
    <property type="entry name" value="NAD(P)-binding Rossmann-like Domain"/>
    <property type="match status" value="1"/>
</dbReference>
<keyword evidence="2" id="KW-0560">Oxidoreductase</keyword>
<dbReference type="RefSeq" id="WP_046767073.1">
    <property type="nucleotide sequence ID" value="NZ_KQ061220.1"/>
</dbReference>
<evidence type="ECO:0000256" key="1">
    <source>
        <dbReference type="ARBA" id="ARBA00006484"/>
    </source>
</evidence>
<dbReference type="Pfam" id="PF13561">
    <property type="entry name" value="adh_short_C2"/>
    <property type="match status" value="1"/>
</dbReference>
<dbReference type="InterPro" id="IPR002347">
    <property type="entry name" value="SDR_fam"/>
</dbReference>
<evidence type="ECO:0000256" key="2">
    <source>
        <dbReference type="ARBA" id="ARBA00023002"/>
    </source>
</evidence>
<dbReference type="CDD" id="cd11731">
    <property type="entry name" value="Lin1944_like_SDR_c"/>
    <property type="match status" value="1"/>
</dbReference>
<dbReference type="EMBL" id="LT629791">
    <property type="protein sequence ID" value="SDU30910.1"/>
    <property type="molecule type" value="Genomic_DNA"/>
</dbReference>
<dbReference type="PANTHER" id="PTHR43477:SF1">
    <property type="entry name" value="DIHYDROANTICAPSIN 7-DEHYDROGENASE"/>
    <property type="match status" value="1"/>
</dbReference>
<dbReference type="InterPro" id="IPR036291">
    <property type="entry name" value="NAD(P)-bd_dom_sf"/>
</dbReference>
<name>A0A1H2HG98_9ACTN</name>
<gene>
    <name evidence="3" type="ORF">SAMN04488563_1027</name>
</gene>
<dbReference type="STRING" id="419479.SAMN04488563_1027"/>
<keyword evidence="4" id="KW-1185">Reference proteome</keyword>
<dbReference type="SUPFAM" id="SSF51735">
    <property type="entry name" value="NAD(P)-binding Rossmann-fold domains"/>
    <property type="match status" value="1"/>
</dbReference>
<evidence type="ECO:0000313" key="4">
    <source>
        <dbReference type="Proteomes" id="UP000182977"/>
    </source>
</evidence>
<dbReference type="AlphaFoldDB" id="A0A1H2HG98"/>
<dbReference type="PANTHER" id="PTHR43477">
    <property type="entry name" value="DIHYDROANTICAPSIN 7-DEHYDROGENASE"/>
    <property type="match status" value="1"/>
</dbReference>
<comment type="similarity">
    <text evidence="1">Belongs to the short-chain dehydrogenases/reductases (SDR) family.</text>
</comment>
<dbReference type="PRINTS" id="PR00081">
    <property type="entry name" value="GDHRDH"/>
</dbReference>
<dbReference type="GO" id="GO:0016491">
    <property type="term" value="F:oxidoreductase activity"/>
    <property type="evidence" value="ECO:0007669"/>
    <property type="project" value="UniProtKB-KW"/>
</dbReference>
<protein>
    <submittedName>
        <fullName evidence="3">NAD(P)-dependent dehydrogenase, short-chain alcohol dehydrogenase family</fullName>
    </submittedName>
</protein>
<evidence type="ECO:0000313" key="3">
    <source>
        <dbReference type="EMBL" id="SDU30910.1"/>
    </source>
</evidence>
<dbReference type="InterPro" id="IPR051122">
    <property type="entry name" value="SDR_DHRS6-like"/>
</dbReference>
<dbReference type="OrthoDB" id="9787486at2"/>
<sequence>MKILVIGASGVVGSAVAEELAGRGHEVIRASRRGPVVVDTGEPATVEELFATVSGVDAVVCCAANAPTADLVEASDDEFTAGLPGKLLGQVRLARTALHHVRDGGSITLTGGTFAEPLPGGSFGALVNAGLAAFVEAAAPELPRGLRLNLVAPGWVRESLEAFGWDPARGVPAADVARVYADLVDGTATGEVVAVTGPVPSPR</sequence>